<evidence type="ECO:0000259" key="1">
    <source>
        <dbReference type="Pfam" id="PF10057"/>
    </source>
</evidence>
<gene>
    <name evidence="2" type="ORF">DSM106972_018080</name>
</gene>
<dbReference type="AlphaFoldDB" id="A0A433VN42"/>
<reference evidence="2" key="2">
    <citation type="journal article" date="2019" name="Genome Biol. Evol.">
        <title>Day and night: Metabolic profiles and evolutionary relationships of six axenic non-marine cyanobacteria.</title>
        <authorList>
            <person name="Will S.E."/>
            <person name="Henke P."/>
            <person name="Boedeker C."/>
            <person name="Huang S."/>
            <person name="Brinkmann H."/>
            <person name="Rohde M."/>
            <person name="Jarek M."/>
            <person name="Friedl T."/>
            <person name="Seufert S."/>
            <person name="Schumacher M."/>
            <person name="Overmann J."/>
            <person name="Neumann-Schaal M."/>
            <person name="Petersen J."/>
        </authorList>
    </citation>
    <scope>NUCLEOTIDE SEQUENCE [LARGE SCALE GENOMIC DNA]</scope>
    <source>
        <strain evidence="2">PCC 7102</strain>
    </source>
</reference>
<evidence type="ECO:0000313" key="3">
    <source>
        <dbReference type="Proteomes" id="UP000271624"/>
    </source>
</evidence>
<dbReference type="Pfam" id="PF10057">
    <property type="entry name" value="MpsC"/>
    <property type="match status" value="1"/>
</dbReference>
<dbReference type="EMBL" id="RSCL01000004">
    <property type="protein sequence ID" value="RUT07548.1"/>
    <property type="molecule type" value="Genomic_DNA"/>
</dbReference>
<organism evidence="2 3">
    <name type="scientific">Dulcicalothrix desertica PCC 7102</name>
    <dbReference type="NCBI Taxonomy" id="232991"/>
    <lineage>
        <taxon>Bacteria</taxon>
        <taxon>Bacillati</taxon>
        <taxon>Cyanobacteriota</taxon>
        <taxon>Cyanophyceae</taxon>
        <taxon>Nostocales</taxon>
        <taxon>Calotrichaceae</taxon>
        <taxon>Dulcicalothrix</taxon>
    </lineage>
</organism>
<keyword evidence="3" id="KW-1185">Reference proteome</keyword>
<proteinExistence type="predicted"/>
<feature type="domain" description="Na+-translocating membrane potential-generating system MpsC" evidence="1">
    <location>
        <begin position="6"/>
        <end position="114"/>
    </location>
</feature>
<sequence length="128" mass="14522">MEEPTIGQLEREISNRIRSLYNAKLGQRIGRIICHFFDTQLAITIENSVTLAEQTILRSGNEILAEKVRSDLDRIIKPLIQETIEEVINKPVIELMSYTSLTSGRTAIIVILEQLPVVRNPRAIPKTN</sequence>
<accession>A0A433VN42</accession>
<evidence type="ECO:0000313" key="2">
    <source>
        <dbReference type="EMBL" id="RUT07548.1"/>
    </source>
</evidence>
<dbReference type="InterPro" id="IPR018745">
    <property type="entry name" value="MpsC"/>
</dbReference>
<dbReference type="Proteomes" id="UP000271624">
    <property type="component" value="Unassembled WGS sequence"/>
</dbReference>
<reference evidence="2" key="1">
    <citation type="submission" date="2018-12" db="EMBL/GenBank/DDBJ databases">
        <authorList>
            <person name="Will S."/>
            <person name="Neumann-Schaal M."/>
            <person name="Henke P."/>
        </authorList>
    </citation>
    <scope>NUCLEOTIDE SEQUENCE</scope>
    <source>
        <strain evidence="2">PCC 7102</strain>
    </source>
</reference>
<dbReference type="OrthoDB" id="512464at2"/>
<dbReference type="RefSeq" id="WP_127080445.1">
    <property type="nucleotide sequence ID" value="NZ_RSCL01000004.1"/>
</dbReference>
<name>A0A433VN42_9CYAN</name>
<comment type="caution">
    <text evidence="2">The sequence shown here is derived from an EMBL/GenBank/DDBJ whole genome shotgun (WGS) entry which is preliminary data.</text>
</comment>
<protein>
    <recommendedName>
        <fullName evidence="1">Na+-translocating membrane potential-generating system MpsC domain-containing protein</fullName>
    </recommendedName>
</protein>